<dbReference type="Pfam" id="PF00436">
    <property type="entry name" value="SSB"/>
    <property type="match status" value="1"/>
</dbReference>
<dbReference type="AlphaFoldDB" id="A0A218MAU6"/>
<dbReference type="InterPro" id="IPR012340">
    <property type="entry name" value="NA-bd_OB-fold"/>
</dbReference>
<geneLocation type="plasmid" evidence="5">
    <name>p14057A</name>
</geneLocation>
<evidence type="ECO:0000256" key="3">
    <source>
        <dbReference type="PIRNR" id="PIRNR002070"/>
    </source>
</evidence>
<dbReference type="NCBIfam" id="TIGR00621">
    <property type="entry name" value="ssb"/>
    <property type="match status" value="1"/>
</dbReference>
<dbReference type="PIRSF" id="PIRSF002070">
    <property type="entry name" value="SSB"/>
    <property type="match status" value="1"/>
</dbReference>
<evidence type="ECO:0000256" key="2">
    <source>
        <dbReference type="HAMAP-Rule" id="MF_00984"/>
    </source>
</evidence>
<dbReference type="CDD" id="cd04496">
    <property type="entry name" value="SSB_OBF"/>
    <property type="match status" value="1"/>
</dbReference>
<dbReference type="GO" id="GO:0009295">
    <property type="term" value="C:nucleoid"/>
    <property type="evidence" value="ECO:0007669"/>
    <property type="project" value="TreeGrafter"/>
</dbReference>
<dbReference type="GO" id="GO:0006281">
    <property type="term" value="P:DNA repair"/>
    <property type="evidence" value="ECO:0007669"/>
    <property type="project" value="UniProtKB-UniRule"/>
</dbReference>
<dbReference type="EMBL" id="KY296095">
    <property type="protein sequence ID" value="ASD54086.1"/>
    <property type="molecule type" value="Genomic_DNA"/>
</dbReference>
<comment type="subunit">
    <text evidence="2">Homotetramer.</text>
</comment>
<evidence type="ECO:0000256" key="1">
    <source>
        <dbReference type="ARBA" id="ARBA00023125"/>
    </source>
</evidence>
<dbReference type="NCBIfam" id="NF004357">
    <property type="entry name" value="PRK05733.1"/>
    <property type="match status" value="1"/>
</dbReference>
<dbReference type="InterPro" id="IPR011344">
    <property type="entry name" value="ssDNA-bd"/>
</dbReference>
<dbReference type="Gene3D" id="2.40.50.140">
    <property type="entry name" value="Nucleic acid-binding proteins"/>
    <property type="match status" value="1"/>
</dbReference>
<keyword evidence="2" id="KW-0233">DNA recombination</keyword>
<organism evidence="5">
    <name type="scientific">Pseudomonas aeruginosa</name>
    <dbReference type="NCBI Taxonomy" id="287"/>
    <lineage>
        <taxon>Bacteria</taxon>
        <taxon>Pseudomonadati</taxon>
        <taxon>Pseudomonadota</taxon>
        <taxon>Gammaproteobacteria</taxon>
        <taxon>Pseudomonadales</taxon>
        <taxon>Pseudomonadaceae</taxon>
        <taxon>Pseudomonas</taxon>
    </lineage>
</organism>
<dbReference type="PANTHER" id="PTHR10302">
    <property type="entry name" value="SINGLE-STRANDED DNA-BINDING PROTEIN"/>
    <property type="match status" value="1"/>
</dbReference>
<proteinExistence type="inferred from homology"/>
<dbReference type="InterPro" id="IPR000424">
    <property type="entry name" value="Primosome_PriB/ssb"/>
</dbReference>
<dbReference type="GO" id="GO:0003697">
    <property type="term" value="F:single-stranded DNA binding"/>
    <property type="evidence" value="ECO:0007669"/>
    <property type="project" value="UniProtKB-UniRule"/>
</dbReference>
<protein>
    <recommendedName>
        <fullName evidence="2 3">Single-stranded DNA-binding protein</fullName>
        <shortName evidence="2">SSB</shortName>
    </recommendedName>
</protein>
<dbReference type="SUPFAM" id="SSF50249">
    <property type="entry name" value="Nucleic acid-binding proteins"/>
    <property type="match status" value="1"/>
</dbReference>
<dbReference type="PANTHER" id="PTHR10302:SF27">
    <property type="entry name" value="SINGLE-STRANDED DNA-BINDING PROTEIN"/>
    <property type="match status" value="1"/>
</dbReference>
<dbReference type="PROSITE" id="PS50935">
    <property type="entry name" value="SSB"/>
    <property type="match status" value="1"/>
</dbReference>
<name>A0A218MAU6_PSEAI</name>
<dbReference type="FunFam" id="2.40.50.140:FF:000065">
    <property type="entry name" value="Single-stranded DNA-binding protein"/>
    <property type="match status" value="1"/>
</dbReference>
<dbReference type="GO" id="GO:0006310">
    <property type="term" value="P:DNA recombination"/>
    <property type="evidence" value="ECO:0007669"/>
    <property type="project" value="UniProtKB-UniRule"/>
</dbReference>
<keyword evidence="1 2" id="KW-0238">DNA-binding</keyword>
<feature type="compositionally biased region" description="Basic and acidic residues" evidence="4">
    <location>
        <begin position="117"/>
        <end position="129"/>
    </location>
</feature>
<accession>A0A218MAU6</accession>
<sequence>MARGVNKVILVGNVGGDPETRYMPNGNAVTNITLATSESWKDKQTGQQQERTEWHRVVFFGRLAEIAGEYLRKGSQVYVEGSLRTRKWQGQDGQDRYTTEIVVDINGNMQLLGGRPSGDDSQRAPREPMQRPQQDDSFDDDIPF</sequence>
<feature type="region of interest" description="Disordered" evidence="4">
    <location>
        <begin position="108"/>
        <end position="144"/>
    </location>
</feature>
<comment type="function">
    <text evidence="2">Plays an important role in DNA replication, recombination and repair. Binds to ssDNA and to an array of partner proteins to recruit them to their sites of action during DNA metabolism.</text>
</comment>
<keyword evidence="2" id="KW-0234">DNA repair</keyword>
<dbReference type="RefSeq" id="WP_058130767.1">
    <property type="nucleotide sequence ID" value="NZ_CP024631.1"/>
</dbReference>
<evidence type="ECO:0000313" key="5">
    <source>
        <dbReference type="EMBL" id="ASD54086.1"/>
    </source>
</evidence>
<comment type="caution">
    <text evidence="2">Lacks conserved residue(s) required for the propagation of feature annotation.</text>
</comment>
<feature type="short sequence motif" description="Important for interaction with partner proteins" evidence="2">
    <location>
        <begin position="139"/>
        <end position="144"/>
    </location>
</feature>
<keyword evidence="2" id="KW-0235">DNA replication</keyword>
<evidence type="ECO:0000256" key="4">
    <source>
        <dbReference type="SAM" id="MobiDB-lite"/>
    </source>
</evidence>
<keyword evidence="5" id="KW-0614">Plasmid</keyword>
<keyword evidence="2" id="KW-0227">DNA damage</keyword>
<gene>
    <name evidence="5" type="primary">ssb</name>
</gene>
<reference evidence="5" key="1">
    <citation type="journal article" date="2018" name="Virulence">
        <title>Coexistence of two novel resistance plasmids, blaKPC-2-carrying p14057A and tetA(A) -carrying p14057B, in Pseudomonas aeruginosa.</title>
        <authorList>
            <person name="Shi L."/>
            <person name="Liang Q."/>
            <person name="Feng J."/>
            <person name="Zhan Z."/>
            <person name="Zhao Y."/>
            <person name="Yang W."/>
            <person name="Yang H."/>
            <person name="Chen Y."/>
            <person name="Huang M."/>
            <person name="Tong Y."/>
            <person name="Li X."/>
            <person name="Yin Z."/>
            <person name="Wang J."/>
            <person name="Zhou D."/>
        </authorList>
    </citation>
    <scope>NUCLEOTIDE SEQUENCE</scope>
    <source>
        <plasmid evidence="5">p14057A</plasmid>
    </source>
</reference>
<dbReference type="HAMAP" id="MF_00984">
    <property type="entry name" value="SSB"/>
    <property type="match status" value="1"/>
</dbReference>
<dbReference type="GO" id="GO:0006260">
    <property type="term" value="P:DNA replication"/>
    <property type="evidence" value="ECO:0007669"/>
    <property type="project" value="UniProtKB-UniRule"/>
</dbReference>